<reference evidence="2" key="2">
    <citation type="submission" date="2023-03" db="EMBL/GenBank/DDBJ databases">
        <authorList>
            <person name="Obshta O."/>
            <person name="Zabrodski M.W."/>
            <person name="Soomro T."/>
            <person name="Wilson G."/>
            <person name="Masood F."/>
            <person name="Thebeau J."/>
            <person name="Bezerra Da Silva M.C."/>
            <person name="Raza F."/>
            <person name="Biganski S."/>
            <person name="Jose M."/>
            <person name="Camilli M."/>
            <person name="Kozii I.V."/>
            <person name="Kozii R.V."/>
            <person name="Simko E."/>
            <person name="Wood S.C."/>
        </authorList>
    </citation>
    <scope>NUCLEOTIDE SEQUENCE</scope>
    <source>
        <strain evidence="2">PL001</strain>
    </source>
</reference>
<evidence type="ECO:0000256" key="1">
    <source>
        <dbReference type="SAM" id="MobiDB-lite"/>
    </source>
</evidence>
<dbReference type="RefSeq" id="WP_023485303.1">
    <property type="nucleotide sequence ID" value="NZ_CBCRXL010000004.1"/>
</dbReference>
<sequence>MKRLSWLKARKLKKLGYFKLPKTGYPWIGTSYTWARIWDDGKVMPYSDEYLATTSIYQIAFNNLDATKDNETPAKQSPNEREEKDQMNLATMLVKKTGLKSGPAYASDIMKGYEVRSKAADFRAQETIRETTQRILDETRGPA</sequence>
<proteinExistence type="predicted"/>
<evidence type="ECO:0000313" key="2">
    <source>
        <dbReference type="EMBL" id="MDT2252976.1"/>
    </source>
</evidence>
<gene>
    <name evidence="2" type="ORF">P7H09_17455</name>
</gene>
<dbReference type="EMBL" id="JARQGV010000004">
    <property type="protein sequence ID" value="MDT2252976.1"/>
    <property type="molecule type" value="Genomic_DNA"/>
</dbReference>
<dbReference type="AlphaFoldDB" id="A0AAP5N0Y9"/>
<protein>
    <submittedName>
        <fullName evidence="2">Uncharacterized protein</fullName>
    </submittedName>
</protein>
<accession>A0AAP5N0Y9</accession>
<name>A0AAP5N0Y9_9BACL</name>
<evidence type="ECO:0000313" key="3">
    <source>
        <dbReference type="Proteomes" id="UP001259239"/>
    </source>
</evidence>
<dbReference type="Proteomes" id="UP001259239">
    <property type="component" value="Unassembled WGS sequence"/>
</dbReference>
<organism evidence="2 3">
    <name type="scientific">Paenibacillus larvae</name>
    <dbReference type="NCBI Taxonomy" id="1464"/>
    <lineage>
        <taxon>Bacteria</taxon>
        <taxon>Bacillati</taxon>
        <taxon>Bacillota</taxon>
        <taxon>Bacilli</taxon>
        <taxon>Bacillales</taxon>
        <taxon>Paenibacillaceae</taxon>
        <taxon>Paenibacillus</taxon>
    </lineage>
</organism>
<reference evidence="2" key="1">
    <citation type="journal article" date="2023" name="J. Vet. Diagn. Invest.">
        <title>Oxytetracycline-resistant Paenibacillus larvae identified in commercial beekeeping operations in Saskatchewan using pooled honey sampling.</title>
        <authorList>
            <person name="Obshta O."/>
            <person name="Zabrodski M.W."/>
            <person name="Soomro T."/>
            <person name="Wilson G."/>
            <person name="Masood F."/>
            <person name="Thebeau J."/>
            <person name="Silva M.C.B."/>
            <person name="Biganski S."/>
            <person name="Kozii I.V."/>
            <person name="Koziy R.V."/>
            <person name="Raza M.F."/>
            <person name="Jose M.S."/>
            <person name="Simko E."/>
            <person name="Wood S.C."/>
        </authorList>
    </citation>
    <scope>NUCLEOTIDE SEQUENCE</scope>
    <source>
        <strain evidence="2">PL001</strain>
    </source>
</reference>
<feature type="region of interest" description="Disordered" evidence="1">
    <location>
        <begin position="67"/>
        <end position="86"/>
    </location>
</feature>
<comment type="caution">
    <text evidence="2">The sequence shown here is derived from an EMBL/GenBank/DDBJ whole genome shotgun (WGS) entry which is preliminary data.</text>
</comment>